<keyword evidence="4" id="KW-0444">Lipid biosynthesis</keyword>
<dbReference type="GO" id="GO:0016717">
    <property type="term" value="F:oxidoreductase activity, acting on paired donors, with oxidation of a pair of donors resulting in the reduction of molecular oxygen to two molecules of water"/>
    <property type="evidence" value="ECO:0007669"/>
    <property type="project" value="InterPro"/>
</dbReference>
<evidence type="ECO:0000256" key="4">
    <source>
        <dbReference type="ARBA" id="ARBA00022516"/>
    </source>
</evidence>
<name>A0AAD4RX56_9MAGN</name>
<evidence type="ECO:0000256" key="1">
    <source>
        <dbReference type="ARBA" id="ARBA00004141"/>
    </source>
</evidence>
<comment type="similarity">
    <text evidence="3">Belongs to the fatty acid desaturase type 1 family.</text>
</comment>
<evidence type="ECO:0000256" key="2">
    <source>
        <dbReference type="ARBA" id="ARBA00005189"/>
    </source>
</evidence>
<dbReference type="Proteomes" id="UP001202328">
    <property type="component" value="Unassembled WGS sequence"/>
</dbReference>
<dbReference type="AlphaFoldDB" id="A0AAD4RX56"/>
<evidence type="ECO:0000256" key="9">
    <source>
        <dbReference type="ARBA" id="ARBA00023098"/>
    </source>
</evidence>
<sequence>MITSVCHKWGKAPWNTKDLSKNNWVVGLFGHGEAYHNNHHAFQFSACLGLEWWQIDVPWYIVKLLEYIGLATDVKVPTMIQKRKMAFKSNDEFEHYN</sequence>
<dbReference type="InterPro" id="IPR015876">
    <property type="entry name" value="Acyl-CoA_DS"/>
</dbReference>
<dbReference type="GO" id="GO:0005789">
    <property type="term" value="C:endoplasmic reticulum membrane"/>
    <property type="evidence" value="ECO:0007669"/>
    <property type="project" value="TreeGrafter"/>
</dbReference>
<protein>
    <recommendedName>
        <fullName evidence="14">Fatty acid desaturase domain-containing protein</fullName>
    </recommendedName>
</protein>
<keyword evidence="10" id="KW-0472">Membrane</keyword>
<reference evidence="12" key="1">
    <citation type="submission" date="2022-04" db="EMBL/GenBank/DDBJ databases">
        <title>A functionally conserved STORR gene fusion in Papaver species that diverged 16.8 million years ago.</title>
        <authorList>
            <person name="Catania T."/>
        </authorList>
    </citation>
    <scope>NUCLEOTIDE SEQUENCE</scope>
    <source>
        <strain evidence="12">S-188037</strain>
    </source>
</reference>
<dbReference type="PANTHER" id="PTHR11351">
    <property type="entry name" value="ACYL-COA DESATURASE"/>
    <property type="match status" value="1"/>
</dbReference>
<keyword evidence="5" id="KW-0812">Transmembrane</keyword>
<dbReference type="GO" id="GO:0042761">
    <property type="term" value="P:very long-chain fatty acid biosynthetic process"/>
    <property type="evidence" value="ECO:0007669"/>
    <property type="project" value="TreeGrafter"/>
</dbReference>
<evidence type="ECO:0008006" key="14">
    <source>
        <dbReference type="Google" id="ProtNLM"/>
    </source>
</evidence>
<comment type="subcellular location">
    <subcellularLocation>
        <location evidence="1">Membrane</location>
        <topology evidence="1">Multi-pass membrane protein</topology>
    </subcellularLocation>
</comment>
<comment type="caution">
    <text evidence="12">The sequence shown here is derived from an EMBL/GenBank/DDBJ whole genome shotgun (WGS) entry which is preliminary data.</text>
</comment>
<evidence type="ECO:0000256" key="5">
    <source>
        <dbReference type="ARBA" id="ARBA00022692"/>
    </source>
</evidence>
<evidence type="ECO:0000256" key="6">
    <source>
        <dbReference type="ARBA" id="ARBA00022832"/>
    </source>
</evidence>
<evidence type="ECO:0000313" key="13">
    <source>
        <dbReference type="Proteomes" id="UP001202328"/>
    </source>
</evidence>
<evidence type="ECO:0000256" key="10">
    <source>
        <dbReference type="ARBA" id="ARBA00023136"/>
    </source>
</evidence>
<keyword evidence="6" id="KW-0276">Fatty acid metabolism</keyword>
<accession>A0AAD4RX56</accession>
<dbReference type="EMBL" id="JAJJMB010017528">
    <property type="protein sequence ID" value="KAI3838103.1"/>
    <property type="molecule type" value="Genomic_DNA"/>
</dbReference>
<proteinExistence type="inferred from homology"/>
<evidence type="ECO:0000256" key="8">
    <source>
        <dbReference type="ARBA" id="ARBA00023002"/>
    </source>
</evidence>
<organism evidence="12 13">
    <name type="scientific">Papaver atlanticum</name>
    <dbReference type="NCBI Taxonomy" id="357466"/>
    <lineage>
        <taxon>Eukaryota</taxon>
        <taxon>Viridiplantae</taxon>
        <taxon>Streptophyta</taxon>
        <taxon>Embryophyta</taxon>
        <taxon>Tracheophyta</taxon>
        <taxon>Spermatophyta</taxon>
        <taxon>Magnoliopsida</taxon>
        <taxon>Ranunculales</taxon>
        <taxon>Papaveraceae</taxon>
        <taxon>Papaveroideae</taxon>
        <taxon>Papaver</taxon>
    </lineage>
</organism>
<keyword evidence="9" id="KW-0443">Lipid metabolism</keyword>
<evidence type="ECO:0000256" key="11">
    <source>
        <dbReference type="ARBA" id="ARBA00023160"/>
    </source>
</evidence>
<evidence type="ECO:0000256" key="3">
    <source>
        <dbReference type="ARBA" id="ARBA00009295"/>
    </source>
</evidence>
<evidence type="ECO:0000256" key="7">
    <source>
        <dbReference type="ARBA" id="ARBA00022989"/>
    </source>
</evidence>
<gene>
    <name evidence="12" type="ORF">MKW98_009054</name>
</gene>
<keyword evidence="7" id="KW-1133">Transmembrane helix</keyword>
<evidence type="ECO:0000313" key="12">
    <source>
        <dbReference type="EMBL" id="KAI3838103.1"/>
    </source>
</evidence>
<keyword evidence="11" id="KW-0275">Fatty acid biosynthesis</keyword>
<keyword evidence="8" id="KW-0560">Oxidoreductase</keyword>
<comment type="pathway">
    <text evidence="2">Lipid metabolism.</text>
</comment>
<dbReference type="PANTHER" id="PTHR11351:SF31">
    <property type="entry name" value="DESATURASE 1, ISOFORM A-RELATED"/>
    <property type="match status" value="1"/>
</dbReference>
<keyword evidence="13" id="KW-1185">Reference proteome</keyword>